<dbReference type="Proteomes" id="UP000005522">
    <property type="component" value="Chromosome"/>
</dbReference>
<comment type="subcellular location">
    <subcellularLocation>
        <location evidence="1">Cell envelope</location>
    </subcellularLocation>
</comment>
<keyword evidence="2" id="KW-0813">Transport</keyword>
<evidence type="ECO:0000256" key="5">
    <source>
        <dbReference type="SAM" id="SignalP"/>
    </source>
</evidence>
<organism evidence="6 7">
    <name type="scientific">Acidithiobacillus caldus (strain ATCC 51756 / DSM 8584 / KU)</name>
    <dbReference type="NCBI Taxonomy" id="637389"/>
    <lineage>
        <taxon>Bacteria</taxon>
        <taxon>Pseudomonadati</taxon>
        <taxon>Pseudomonadota</taxon>
        <taxon>Acidithiobacillia</taxon>
        <taxon>Acidithiobacillales</taxon>
        <taxon>Acidithiobacillaceae</taxon>
        <taxon>Acidithiobacillus</taxon>
    </lineage>
</organism>
<evidence type="ECO:0000256" key="3">
    <source>
        <dbReference type="ARBA" id="ARBA00022723"/>
    </source>
</evidence>
<dbReference type="InterPro" id="IPR006127">
    <property type="entry name" value="ZnuA-like"/>
</dbReference>
<dbReference type="GO" id="GO:0030001">
    <property type="term" value="P:metal ion transport"/>
    <property type="evidence" value="ECO:0007669"/>
    <property type="project" value="InterPro"/>
</dbReference>
<name>A0A059ZYA3_ACICK</name>
<dbReference type="InterPro" id="IPR050492">
    <property type="entry name" value="Bact_metal-bind_prot9"/>
</dbReference>
<dbReference type="Gene3D" id="3.40.50.1980">
    <property type="entry name" value="Nitrogenase molybdenum iron protein domain"/>
    <property type="match status" value="1"/>
</dbReference>
<dbReference type="PANTHER" id="PTHR42953:SF1">
    <property type="entry name" value="METAL-BINDING PROTEIN HI_0362-RELATED"/>
    <property type="match status" value="1"/>
</dbReference>
<dbReference type="RefSeq" id="WP_014003609.1">
    <property type="nucleotide sequence ID" value="NZ_CP005986.1"/>
</dbReference>
<dbReference type="GO" id="GO:0030313">
    <property type="term" value="C:cell envelope"/>
    <property type="evidence" value="ECO:0007669"/>
    <property type="project" value="UniProtKB-SubCell"/>
</dbReference>
<feature type="chain" id="PRO_5001585508" evidence="5">
    <location>
        <begin position="38"/>
        <end position="312"/>
    </location>
</feature>
<dbReference type="AlphaFoldDB" id="A0A059ZYA3"/>
<dbReference type="HOGENOM" id="CLU_016838_0_0_6"/>
<evidence type="ECO:0000313" key="6">
    <source>
        <dbReference type="EMBL" id="AIA56515.1"/>
    </source>
</evidence>
<reference evidence="6 7" key="1">
    <citation type="journal article" date="2009" name="J. Bacteriol.">
        <title>Draft genome sequence of the extremely acidophilic bacterium Acidithiobacillus caldus ATCC 51756 reveals metabolic versatility in the genus Acidithiobacillus.</title>
        <authorList>
            <person name="Valdes J."/>
            <person name="Quatrini R."/>
            <person name="Hallberg K."/>
            <person name="Dopson M."/>
            <person name="Valenzuela P.D."/>
            <person name="Holmes D.S."/>
        </authorList>
    </citation>
    <scope>NUCLEOTIDE SEQUENCE [LARGE SCALE GENOMIC DNA]</scope>
    <source>
        <strain evidence="7">ATCC 51756 / DSM 8584 / KU</strain>
    </source>
</reference>
<keyword evidence="3" id="KW-0479">Metal-binding</keyword>
<evidence type="ECO:0000313" key="7">
    <source>
        <dbReference type="Proteomes" id="UP000005522"/>
    </source>
</evidence>
<protein>
    <submittedName>
        <fullName evidence="6">Zinc ABC transporter, periplasmic-binding protein ZnuA</fullName>
    </submittedName>
</protein>
<dbReference type="GeneID" id="92932732"/>
<dbReference type="SUPFAM" id="SSF53807">
    <property type="entry name" value="Helical backbone' metal receptor"/>
    <property type="match status" value="1"/>
</dbReference>
<gene>
    <name evidence="6" type="ORF">Acaty_c2677</name>
</gene>
<keyword evidence="4 5" id="KW-0732">Signal</keyword>
<dbReference type="Pfam" id="PF01297">
    <property type="entry name" value="ZnuA"/>
    <property type="match status" value="1"/>
</dbReference>
<dbReference type="PANTHER" id="PTHR42953">
    <property type="entry name" value="HIGH-AFFINITY ZINC UPTAKE SYSTEM PROTEIN ZNUA-RELATED"/>
    <property type="match status" value="1"/>
</dbReference>
<accession>A0A059ZYA3</accession>
<evidence type="ECO:0000256" key="4">
    <source>
        <dbReference type="ARBA" id="ARBA00022729"/>
    </source>
</evidence>
<dbReference type="EMBL" id="CP005986">
    <property type="protein sequence ID" value="AIA56515.1"/>
    <property type="molecule type" value="Genomic_DNA"/>
</dbReference>
<sequence>MVLRGLIPSLRRILSSAQALSWFGLALCLGLATPALAQPVHAVGAENEYADVIAQIGGPYVTVRAIESNPNTDPHSFEASPSVARELAKARLVVRNGLGYDDWAGKILAANPAPGRQVIVVQELLGLPRNTPNPHLWYRPDTMPKVAQAVAEALSRLDPAHAAYFAARVRAFDRSLQPWFSAIAEFKARYGGTPVAVTEPVADYLLEAAGCRIQTPWALQAAIMNGTDPAPQDVSYQNRLLDRREVKVFLYNQQVTDPLTRSFLDRARQHGIPVVGVYETMPAGYQYQSWMLAETRALMAAVAQGRSTTVLH</sequence>
<dbReference type="KEGG" id="acz:Acaty_c2677"/>
<evidence type="ECO:0000256" key="1">
    <source>
        <dbReference type="ARBA" id="ARBA00004196"/>
    </source>
</evidence>
<feature type="signal peptide" evidence="5">
    <location>
        <begin position="1"/>
        <end position="37"/>
    </location>
</feature>
<dbReference type="eggNOG" id="COG0803">
    <property type="taxonomic scope" value="Bacteria"/>
</dbReference>
<proteinExistence type="predicted"/>
<dbReference type="GO" id="GO:0046872">
    <property type="term" value="F:metal ion binding"/>
    <property type="evidence" value="ECO:0007669"/>
    <property type="project" value="UniProtKB-KW"/>
</dbReference>
<evidence type="ECO:0000256" key="2">
    <source>
        <dbReference type="ARBA" id="ARBA00022448"/>
    </source>
</evidence>